<evidence type="ECO:0000256" key="7">
    <source>
        <dbReference type="ARBA" id="ARBA00022833"/>
    </source>
</evidence>
<gene>
    <name evidence="11" type="ORF">QN277_017583</name>
</gene>
<dbReference type="Pfam" id="PF13639">
    <property type="entry name" value="zf-RING_2"/>
    <property type="match status" value="1"/>
</dbReference>
<accession>A0AAE1JST1</accession>
<dbReference type="PANTHER" id="PTHR22937">
    <property type="entry name" value="E3 UBIQUITIN-PROTEIN LIGASE RNF165"/>
    <property type="match status" value="1"/>
</dbReference>
<dbReference type="PROSITE" id="PS50089">
    <property type="entry name" value="ZF_RING_2"/>
    <property type="match status" value="1"/>
</dbReference>
<feature type="region of interest" description="Disordered" evidence="9">
    <location>
        <begin position="160"/>
        <end position="180"/>
    </location>
</feature>
<feature type="region of interest" description="Disordered" evidence="9">
    <location>
        <begin position="1"/>
        <end position="33"/>
    </location>
</feature>
<dbReference type="AlphaFoldDB" id="A0AAE1JST1"/>
<evidence type="ECO:0000256" key="6">
    <source>
        <dbReference type="ARBA" id="ARBA00022786"/>
    </source>
</evidence>
<protein>
    <recommendedName>
        <fullName evidence="2">RING-type E3 ubiquitin transferase</fullName>
        <ecNumber evidence="2">2.3.2.27</ecNumber>
    </recommendedName>
</protein>
<comment type="catalytic activity">
    <reaction evidence="1">
        <text>S-ubiquitinyl-[E2 ubiquitin-conjugating enzyme]-L-cysteine + [acceptor protein]-L-lysine = [E2 ubiquitin-conjugating enzyme]-L-cysteine + N(6)-ubiquitinyl-[acceptor protein]-L-lysine.</text>
        <dbReference type="EC" id="2.3.2.27"/>
    </reaction>
</comment>
<evidence type="ECO:0000256" key="8">
    <source>
        <dbReference type="PROSITE-ProRule" id="PRU00175"/>
    </source>
</evidence>
<evidence type="ECO:0000256" key="5">
    <source>
        <dbReference type="ARBA" id="ARBA00022771"/>
    </source>
</evidence>
<name>A0AAE1JST1_9FABA</name>
<feature type="compositionally biased region" description="Low complexity" evidence="9">
    <location>
        <begin position="198"/>
        <end position="208"/>
    </location>
</feature>
<feature type="compositionally biased region" description="Polar residues" evidence="9">
    <location>
        <begin position="302"/>
        <end position="312"/>
    </location>
</feature>
<dbReference type="SMART" id="SM00184">
    <property type="entry name" value="RING"/>
    <property type="match status" value="1"/>
</dbReference>
<dbReference type="EMBL" id="JAWXYG010000004">
    <property type="protein sequence ID" value="KAK4274351.1"/>
    <property type="molecule type" value="Genomic_DNA"/>
</dbReference>
<feature type="compositionally biased region" description="Polar residues" evidence="9">
    <location>
        <begin position="84"/>
        <end position="93"/>
    </location>
</feature>
<comment type="caution">
    <text evidence="11">The sequence shown here is derived from an EMBL/GenBank/DDBJ whole genome shotgun (WGS) entry which is preliminary data.</text>
</comment>
<dbReference type="PANTHER" id="PTHR22937:SF136">
    <property type="entry name" value="RING-TYPE E3 UBIQUITIN TRANSFERASE"/>
    <property type="match status" value="1"/>
</dbReference>
<keyword evidence="12" id="KW-1185">Reference proteome</keyword>
<feature type="compositionally biased region" description="Low complexity" evidence="9">
    <location>
        <begin position="234"/>
        <end position="255"/>
    </location>
</feature>
<feature type="compositionally biased region" description="Basic and acidic residues" evidence="9">
    <location>
        <begin position="209"/>
        <end position="222"/>
    </location>
</feature>
<reference evidence="11" key="1">
    <citation type="submission" date="2023-10" db="EMBL/GenBank/DDBJ databases">
        <title>Chromosome-level genome of the transformable northern wattle, Acacia crassicarpa.</title>
        <authorList>
            <person name="Massaro I."/>
            <person name="Sinha N.R."/>
            <person name="Poethig S."/>
            <person name="Leichty A.R."/>
        </authorList>
    </citation>
    <scope>NUCLEOTIDE SEQUENCE</scope>
    <source>
        <strain evidence="11">Acra3RX</strain>
        <tissue evidence="11">Leaf</tissue>
    </source>
</reference>
<dbReference type="GO" id="GO:0061630">
    <property type="term" value="F:ubiquitin protein ligase activity"/>
    <property type="evidence" value="ECO:0007669"/>
    <property type="project" value="UniProtKB-EC"/>
</dbReference>
<dbReference type="InterPro" id="IPR013083">
    <property type="entry name" value="Znf_RING/FYVE/PHD"/>
</dbReference>
<organism evidence="11 12">
    <name type="scientific">Acacia crassicarpa</name>
    <name type="common">northern wattle</name>
    <dbReference type="NCBI Taxonomy" id="499986"/>
    <lineage>
        <taxon>Eukaryota</taxon>
        <taxon>Viridiplantae</taxon>
        <taxon>Streptophyta</taxon>
        <taxon>Embryophyta</taxon>
        <taxon>Tracheophyta</taxon>
        <taxon>Spermatophyta</taxon>
        <taxon>Magnoliopsida</taxon>
        <taxon>eudicotyledons</taxon>
        <taxon>Gunneridae</taxon>
        <taxon>Pentapetalae</taxon>
        <taxon>rosids</taxon>
        <taxon>fabids</taxon>
        <taxon>Fabales</taxon>
        <taxon>Fabaceae</taxon>
        <taxon>Caesalpinioideae</taxon>
        <taxon>mimosoid clade</taxon>
        <taxon>Acacieae</taxon>
        <taxon>Acacia</taxon>
    </lineage>
</organism>
<feature type="domain" description="RING-type" evidence="10">
    <location>
        <begin position="427"/>
        <end position="468"/>
    </location>
</feature>
<evidence type="ECO:0000256" key="2">
    <source>
        <dbReference type="ARBA" id="ARBA00012483"/>
    </source>
</evidence>
<dbReference type="InterPro" id="IPR045191">
    <property type="entry name" value="MBR1/2-like"/>
</dbReference>
<keyword evidence="6" id="KW-0833">Ubl conjugation pathway</keyword>
<dbReference type="GO" id="GO:0008270">
    <property type="term" value="F:zinc ion binding"/>
    <property type="evidence" value="ECO:0007669"/>
    <property type="project" value="UniProtKB-KW"/>
</dbReference>
<dbReference type="Proteomes" id="UP001293593">
    <property type="component" value="Unassembled WGS sequence"/>
</dbReference>
<sequence>MDKDGDKRAVERNVVSRKGMPRLFRRSPPNTKDLGVQLCSRPNCSSKIYSSIIAENGSCVKGKPLRSPIQSSLSGKETVGRSCRTFSGISNPRKSLKEPQQRTLPSRLETDSSDASSIQDEPEVSVRVPSSSPATYQSQLQAEQALVKVASTCGFSRTRSQRSFHQSGLRGQEAKSTGSVTRAGISRYVKCNSINDVSSTDCSSSDSTINRRKDMVKRRNCEKQSSSSARGKKLSGSLLEGQSSSSVSGISISGPRRSRNVHAHVDNIASVRTQRSMSGRAGEGLPRRRPGSSNRPPSSPSESDTTRPLINQSRRRYQNSIAEVLLELERIEQGEELTEEEIHLLETNFLLNGLYSYDQHRDMRMDIDNMSYEELLALEERMGTVSTALTEEALSECLKRSIFQPTPSNEEEDHEMNKNTINDVIKCSICQDEYVVGDELGGLKCEHRYHVACIQQWLRLKNWCPICKASAAPSSSSVASNQD</sequence>
<feature type="region of interest" description="Disordered" evidence="9">
    <location>
        <begin position="198"/>
        <end position="314"/>
    </location>
</feature>
<feature type="compositionally biased region" description="Basic and acidic residues" evidence="9">
    <location>
        <begin position="1"/>
        <end position="11"/>
    </location>
</feature>
<dbReference type="InterPro" id="IPR001841">
    <property type="entry name" value="Znf_RING"/>
</dbReference>
<evidence type="ECO:0000313" key="12">
    <source>
        <dbReference type="Proteomes" id="UP001293593"/>
    </source>
</evidence>
<evidence type="ECO:0000256" key="3">
    <source>
        <dbReference type="ARBA" id="ARBA00022679"/>
    </source>
</evidence>
<keyword evidence="3" id="KW-0808">Transferase</keyword>
<proteinExistence type="predicted"/>
<evidence type="ECO:0000256" key="9">
    <source>
        <dbReference type="SAM" id="MobiDB-lite"/>
    </source>
</evidence>
<evidence type="ECO:0000256" key="4">
    <source>
        <dbReference type="ARBA" id="ARBA00022723"/>
    </source>
</evidence>
<keyword evidence="4" id="KW-0479">Metal-binding</keyword>
<keyword evidence="5 8" id="KW-0863">Zinc-finger</keyword>
<dbReference type="Gene3D" id="3.30.40.10">
    <property type="entry name" value="Zinc/RING finger domain, C3HC4 (zinc finger)"/>
    <property type="match status" value="1"/>
</dbReference>
<evidence type="ECO:0000259" key="10">
    <source>
        <dbReference type="PROSITE" id="PS50089"/>
    </source>
</evidence>
<dbReference type="EC" id="2.3.2.27" evidence="2"/>
<keyword evidence="7" id="KW-0862">Zinc</keyword>
<evidence type="ECO:0000313" key="11">
    <source>
        <dbReference type="EMBL" id="KAK4274351.1"/>
    </source>
</evidence>
<evidence type="ECO:0000256" key="1">
    <source>
        <dbReference type="ARBA" id="ARBA00000900"/>
    </source>
</evidence>
<dbReference type="SUPFAM" id="SSF57850">
    <property type="entry name" value="RING/U-box"/>
    <property type="match status" value="1"/>
</dbReference>
<dbReference type="FunFam" id="3.30.40.10:FF:000504">
    <property type="entry name" value="E3 ubiquitin-protein ligase arkadia"/>
    <property type="match status" value="1"/>
</dbReference>
<feature type="region of interest" description="Disordered" evidence="9">
    <location>
        <begin position="63"/>
        <end position="132"/>
    </location>
</feature>